<feature type="transmembrane region" description="Helical" evidence="8">
    <location>
        <begin position="278"/>
        <end position="299"/>
    </location>
</feature>
<evidence type="ECO:0000256" key="4">
    <source>
        <dbReference type="ARBA" id="ARBA00022692"/>
    </source>
</evidence>
<reference evidence="10 11" key="1">
    <citation type="submission" date="2022-01" db="EMBL/GenBank/DDBJ databases">
        <authorList>
            <person name="Huang Y."/>
        </authorList>
    </citation>
    <scope>NUCLEOTIDE SEQUENCE [LARGE SCALE GENOMIC DNA]</scope>
    <source>
        <strain evidence="10 11">HY366</strain>
    </source>
</reference>
<evidence type="ECO:0000256" key="7">
    <source>
        <dbReference type="SAM" id="MobiDB-lite"/>
    </source>
</evidence>
<name>A0ABS9IUA0_9ACTN</name>
<feature type="transmembrane region" description="Helical" evidence="8">
    <location>
        <begin position="86"/>
        <end position="105"/>
    </location>
</feature>
<dbReference type="Gene3D" id="1.20.1250.20">
    <property type="entry name" value="MFS general substrate transporter like domains"/>
    <property type="match status" value="2"/>
</dbReference>
<feature type="transmembrane region" description="Helical" evidence="8">
    <location>
        <begin position="53"/>
        <end position="74"/>
    </location>
</feature>
<evidence type="ECO:0000256" key="8">
    <source>
        <dbReference type="SAM" id="Phobius"/>
    </source>
</evidence>
<evidence type="ECO:0000256" key="3">
    <source>
        <dbReference type="ARBA" id="ARBA00022475"/>
    </source>
</evidence>
<feature type="compositionally biased region" description="Basic and acidic residues" evidence="7">
    <location>
        <begin position="429"/>
        <end position="442"/>
    </location>
</feature>
<gene>
    <name evidence="10" type="ORF">L5G33_11805</name>
</gene>
<dbReference type="InterPro" id="IPR020846">
    <property type="entry name" value="MFS_dom"/>
</dbReference>
<dbReference type="Pfam" id="PF07690">
    <property type="entry name" value="MFS_1"/>
    <property type="match status" value="1"/>
</dbReference>
<comment type="subcellular location">
    <subcellularLocation>
        <location evidence="1">Cell membrane</location>
        <topology evidence="1">Multi-pass membrane protein</topology>
    </subcellularLocation>
</comment>
<feature type="region of interest" description="Disordered" evidence="7">
    <location>
        <begin position="429"/>
        <end position="453"/>
    </location>
</feature>
<feature type="transmembrane region" description="Helical" evidence="8">
    <location>
        <begin position="20"/>
        <end position="41"/>
    </location>
</feature>
<feature type="transmembrane region" description="Helical" evidence="8">
    <location>
        <begin position="338"/>
        <end position="358"/>
    </location>
</feature>
<feature type="transmembrane region" description="Helical" evidence="8">
    <location>
        <begin position="153"/>
        <end position="179"/>
    </location>
</feature>
<sequence length="453" mass="47063">MGTQLTPSPAIVRRASTAGLLGTVVESYDFIVYVFVIAYTAPLFFPSDSSTAATLASLAALGTGFVARPLGGLFFGRLGDRRGRRFTLVTTIVAMGISTTLIGLLPTYSTIGVAAPILLVVLRLAQGFAAGGEQMGSTTFISEHAGKSNHGRLSAVTPIGFTVGTAVAPAVVTLVSFILSDAAMNDWGWRIPLLLSLPLTATCLLLRTRLEDSPEFRRIADESQPVRDPLRELFRQYWRVVIRLVILSAAILMIGYILAAYLPVYLNQEVGVEPGRAAAIAAVGTAGAIIVLMVSAMIIDRLGRRGTLVVLLVVLGCVIFPVMYSMKATDGNFTVSALGYALTTGLSGAAAIPAYAALTAVFPARVRYSGAAIAFGLGSAIGGGAGPYLAAKVTAVSGNPYSAAVLIVIAAVVAIVAFGTIPTRGVADDDGRIDGASDDRQPRTSVLKEPAIG</sequence>
<keyword evidence="3" id="KW-1003">Cell membrane</keyword>
<keyword evidence="2" id="KW-0813">Transport</keyword>
<dbReference type="SUPFAM" id="SSF103473">
    <property type="entry name" value="MFS general substrate transporter"/>
    <property type="match status" value="1"/>
</dbReference>
<evidence type="ECO:0000313" key="10">
    <source>
        <dbReference type="EMBL" id="MCF8589144.1"/>
    </source>
</evidence>
<dbReference type="EMBL" id="JAKKOR010000008">
    <property type="protein sequence ID" value="MCF8589144.1"/>
    <property type="molecule type" value="Genomic_DNA"/>
</dbReference>
<feature type="transmembrane region" description="Helical" evidence="8">
    <location>
        <begin position="370"/>
        <end position="389"/>
    </location>
</feature>
<evidence type="ECO:0000256" key="1">
    <source>
        <dbReference type="ARBA" id="ARBA00004651"/>
    </source>
</evidence>
<dbReference type="InterPro" id="IPR036259">
    <property type="entry name" value="MFS_trans_sf"/>
</dbReference>
<dbReference type="PROSITE" id="PS50850">
    <property type="entry name" value="MFS"/>
    <property type="match status" value="1"/>
</dbReference>
<comment type="caution">
    <text evidence="10">The sequence shown here is derived from an EMBL/GenBank/DDBJ whole genome shotgun (WGS) entry which is preliminary data.</text>
</comment>
<accession>A0ABS9IUA0</accession>
<protein>
    <submittedName>
        <fullName evidence="10">MFS transporter</fullName>
    </submittedName>
</protein>
<dbReference type="RefSeq" id="WP_236998380.1">
    <property type="nucleotide sequence ID" value="NZ_JAKKOR010000008.1"/>
</dbReference>
<evidence type="ECO:0000313" key="11">
    <source>
        <dbReference type="Proteomes" id="UP001200110"/>
    </source>
</evidence>
<proteinExistence type="predicted"/>
<feature type="domain" description="Major facilitator superfamily (MFS) profile" evidence="9">
    <location>
        <begin position="15"/>
        <end position="428"/>
    </location>
</feature>
<organism evidence="10 11">
    <name type="scientific">Gordonia liuliyuniae</name>
    <dbReference type="NCBI Taxonomy" id="2911517"/>
    <lineage>
        <taxon>Bacteria</taxon>
        <taxon>Bacillati</taxon>
        <taxon>Actinomycetota</taxon>
        <taxon>Actinomycetes</taxon>
        <taxon>Mycobacteriales</taxon>
        <taxon>Gordoniaceae</taxon>
        <taxon>Gordonia</taxon>
    </lineage>
</organism>
<evidence type="ECO:0000256" key="5">
    <source>
        <dbReference type="ARBA" id="ARBA00022989"/>
    </source>
</evidence>
<dbReference type="InterPro" id="IPR011701">
    <property type="entry name" value="MFS"/>
</dbReference>
<keyword evidence="5 8" id="KW-1133">Transmembrane helix</keyword>
<evidence type="ECO:0000259" key="9">
    <source>
        <dbReference type="PROSITE" id="PS50850"/>
    </source>
</evidence>
<evidence type="ECO:0000256" key="2">
    <source>
        <dbReference type="ARBA" id="ARBA00022448"/>
    </source>
</evidence>
<keyword evidence="11" id="KW-1185">Reference proteome</keyword>
<keyword evidence="6 8" id="KW-0472">Membrane</keyword>
<dbReference type="PANTHER" id="PTHR43045">
    <property type="entry name" value="SHIKIMATE TRANSPORTER"/>
    <property type="match status" value="1"/>
</dbReference>
<dbReference type="Proteomes" id="UP001200110">
    <property type="component" value="Unassembled WGS sequence"/>
</dbReference>
<feature type="transmembrane region" description="Helical" evidence="8">
    <location>
        <begin position="401"/>
        <end position="421"/>
    </location>
</feature>
<evidence type="ECO:0000256" key="6">
    <source>
        <dbReference type="ARBA" id="ARBA00023136"/>
    </source>
</evidence>
<keyword evidence="4 8" id="KW-0812">Transmembrane</keyword>
<dbReference type="PANTHER" id="PTHR43045:SF1">
    <property type="entry name" value="SHIKIMATE TRANSPORTER"/>
    <property type="match status" value="1"/>
</dbReference>
<feature type="transmembrane region" description="Helical" evidence="8">
    <location>
        <begin position="306"/>
        <end position="326"/>
    </location>
</feature>
<feature type="transmembrane region" description="Helical" evidence="8">
    <location>
        <begin position="240"/>
        <end position="266"/>
    </location>
</feature>